<dbReference type="PROSITE" id="PS51191">
    <property type="entry name" value="FEMABX"/>
    <property type="match status" value="1"/>
</dbReference>
<organism evidence="7 8">
    <name type="scientific">Candidatus Chisholmbacteria bacterium RIFCSPHIGHO2_01_FULL_49_18</name>
    <dbReference type="NCBI Taxonomy" id="1797590"/>
    <lineage>
        <taxon>Bacteria</taxon>
        <taxon>Candidatus Chisholmiibacteriota</taxon>
    </lineage>
</organism>
<evidence type="ECO:0000256" key="2">
    <source>
        <dbReference type="ARBA" id="ARBA00022679"/>
    </source>
</evidence>
<evidence type="ECO:0000256" key="1">
    <source>
        <dbReference type="ARBA" id="ARBA00009943"/>
    </source>
</evidence>
<dbReference type="InterPro" id="IPR003447">
    <property type="entry name" value="FEMABX"/>
</dbReference>
<keyword evidence="3" id="KW-0133">Cell shape</keyword>
<evidence type="ECO:0008006" key="9">
    <source>
        <dbReference type="Google" id="ProtNLM"/>
    </source>
</evidence>
<name>A0A1G1VNI7_9BACT</name>
<dbReference type="GO" id="GO:0009252">
    <property type="term" value="P:peptidoglycan biosynthetic process"/>
    <property type="evidence" value="ECO:0007669"/>
    <property type="project" value="UniProtKB-KW"/>
</dbReference>
<dbReference type="EMBL" id="MHCI01000009">
    <property type="protein sequence ID" value="OGY16787.1"/>
    <property type="molecule type" value="Genomic_DNA"/>
</dbReference>
<dbReference type="PANTHER" id="PTHR36174:SF1">
    <property type="entry name" value="LIPID II:GLYCINE GLYCYLTRANSFERASE"/>
    <property type="match status" value="1"/>
</dbReference>
<dbReference type="SUPFAM" id="SSF55729">
    <property type="entry name" value="Acyl-CoA N-acyltransferases (Nat)"/>
    <property type="match status" value="2"/>
</dbReference>
<evidence type="ECO:0000256" key="6">
    <source>
        <dbReference type="ARBA" id="ARBA00023316"/>
    </source>
</evidence>
<dbReference type="Proteomes" id="UP000179069">
    <property type="component" value="Unassembled WGS sequence"/>
</dbReference>
<evidence type="ECO:0000313" key="8">
    <source>
        <dbReference type="Proteomes" id="UP000179069"/>
    </source>
</evidence>
<comment type="caution">
    <text evidence="7">The sequence shown here is derived from an EMBL/GenBank/DDBJ whole genome shotgun (WGS) entry which is preliminary data.</text>
</comment>
<evidence type="ECO:0000256" key="4">
    <source>
        <dbReference type="ARBA" id="ARBA00022984"/>
    </source>
</evidence>
<dbReference type="Pfam" id="PF02388">
    <property type="entry name" value="FemAB"/>
    <property type="match status" value="2"/>
</dbReference>
<keyword evidence="5" id="KW-0012">Acyltransferase</keyword>
<evidence type="ECO:0000313" key="7">
    <source>
        <dbReference type="EMBL" id="OGY16787.1"/>
    </source>
</evidence>
<keyword evidence="6" id="KW-0961">Cell wall biogenesis/degradation</keyword>
<dbReference type="AlphaFoldDB" id="A0A1G1VNI7"/>
<dbReference type="GO" id="GO:0071555">
    <property type="term" value="P:cell wall organization"/>
    <property type="evidence" value="ECO:0007669"/>
    <property type="project" value="UniProtKB-KW"/>
</dbReference>
<evidence type="ECO:0000256" key="5">
    <source>
        <dbReference type="ARBA" id="ARBA00023315"/>
    </source>
</evidence>
<dbReference type="InterPro" id="IPR016181">
    <property type="entry name" value="Acyl_CoA_acyltransferase"/>
</dbReference>
<gene>
    <name evidence="7" type="ORF">A2785_03400</name>
</gene>
<dbReference type="InterPro" id="IPR050644">
    <property type="entry name" value="PG_Glycine_Bridge_Synth"/>
</dbReference>
<keyword evidence="4" id="KW-0573">Peptidoglycan synthesis</keyword>
<dbReference type="PANTHER" id="PTHR36174">
    <property type="entry name" value="LIPID II:GLYCINE GLYCYLTRANSFERASE"/>
    <property type="match status" value="1"/>
</dbReference>
<reference evidence="7 8" key="1">
    <citation type="journal article" date="2016" name="Nat. Commun.">
        <title>Thousands of microbial genomes shed light on interconnected biogeochemical processes in an aquifer system.</title>
        <authorList>
            <person name="Anantharaman K."/>
            <person name="Brown C.T."/>
            <person name="Hug L.A."/>
            <person name="Sharon I."/>
            <person name="Castelle C.J."/>
            <person name="Probst A.J."/>
            <person name="Thomas B.C."/>
            <person name="Singh A."/>
            <person name="Wilkins M.J."/>
            <person name="Karaoz U."/>
            <person name="Brodie E.L."/>
            <person name="Williams K.H."/>
            <person name="Hubbard S.S."/>
            <person name="Banfield J.F."/>
        </authorList>
    </citation>
    <scope>NUCLEOTIDE SEQUENCE [LARGE SCALE GENOMIC DNA]</scope>
</reference>
<keyword evidence="2" id="KW-0808">Transferase</keyword>
<sequence>MIVRDVRLDEKAAYNALVSHPVQSWEWGEFKRKTGVEVVRIGVLEGSRMQAAYQLSFHPIPRTSYSIGYFPKGPLPDKRMIDAISKVGNERKAIFIKLEPNIEKGTGQPAIDKLAKDYDLRQGKNVFTPHSFTIDLLPSEEELLERMKAKTRYNIGLAQRRGVRVLEDNDQQAFETYLRLTFETAKRQGFYAHDETYHRQMWEELQPSGIAHLLTATWNDNILVAWILFVFNGVLYYPYGASSNEHRNLMASNLMMWEAMRFGKRMTCQTFDLWGALGPQPDPKDPWFGFHRFKEGYGGNLIEFVGTYDLVLFPQLYSLVCFADDLRWKLLRFWARLR</sequence>
<dbReference type="GO" id="GO:0008360">
    <property type="term" value="P:regulation of cell shape"/>
    <property type="evidence" value="ECO:0007669"/>
    <property type="project" value="UniProtKB-KW"/>
</dbReference>
<dbReference type="Gene3D" id="3.40.630.30">
    <property type="match status" value="2"/>
</dbReference>
<accession>A0A1G1VNI7</accession>
<evidence type="ECO:0000256" key="3">
    <source>
        <dbReference type="ARBA" id="ARBA00022960"/>
    </source>
</evidence>
<proteinExistence type="inferred from homology"/>
<dbReference type="GO" id="GO:0016755">
    <property type="term" value="F:aminoacyltransferase activity"/>
    <property type="evidence" value="ECO:0007669"/>
    <property type="project" value="InterPro"/>
</dbReference>
<protein>
    <recommendedName>
        <fullName evidence="9">BioF2-like acetyltransferase domain-containing protein</fullName>
    </recommendedName>
</protein>
<comment type="similarity">
    <text evidence="1">Belongs to the FemABX family.</text>
</comment>